<evidence type="ECO:0000256" key="5">
    <source>
        <dbReference type="ARBA" id="ARBA00023136"/>
    </source>
</evidence>
<dbReference type="PANTHER" id="PTHR45649:SF26">
    <property type="entry name" value="OS04G0435100 PROTEIN"/>
    <property type="match status" value="1"/>
</dbReference>
<proteinExistence type="predicted"/>
<evidence type="ECO:0000256" key="1">
    <source>
        <dbReference type="ARBA" id="ARBA00004141"/>
    </source>
</evidence>
<protein>
    <submittedName>
        <fullName evidence="7">APC family permease</fullName>
    </submittedName>
</protein>
<dbReference type="Proteomes" id="UP001611415">
    <property type="component" value="Unassembled WGS sequence"/>
</dbReference>
<dbReference type="InterPro" id="IPR002293">
    <property type="entry name" value="AA/rel_permease1"/>
</dbReference>
<accession>A0ABW7WU58</accession>
<feature type="transmembrane region" description="Helical" evidence="6">
    <location>
        <begin position="348"/>
        <end position="369"/>
    </location>
</feature>
<organism evidence="7 8">
    <name type="scientific">Nocardia xishanensis</name>
    <dbReference type="NCBI Taxonomy" id="238964"/>
    <lineage>
        <taxon>Bacteria</taxon>
        <taxon>Bacillati</taxon>
        <taxon>Actinomycetota</taxon>
        <taxon>Actinomycetes</taxon>
        <taxon>Mycobacteriales</taxon>
        <taxon>Nocardiaceae</taxon>
        <taxon>Nocardia</taxon>
    </lineage>
</organism>
<gene>
    <name evidence="7" type="ORF">ACH49W_03205</name>
</gene>
<evidence type="ECO:0000313" key="8">
    <source>
        <dbReference type="Proteomes" id="UP001611415"/>
    </source>
</evidence>
<feature type="transmembrane region" description="Helical" evidence="6">
    <location>
        <begin position="422"/>
        <end position="441"/>
    </location>
</feature>
<dbReference type="Pfam" id="PF13520">
    <property type="entry name" value="AA_permease_2"/>
    <property type="match status" value="1"/>
</dbReference>
<keyword evidence="8" id="KW-1185">Reference proteome</keyword>
<reference evidence="7 8" key="1">
    <citation type="submission" date="2024-10" db="EMBL/GenBank/DDBJ databases">
        <title>The Natural Products Discovery Center: Release of the First 8490 Sequenced Strains for Exploring Actinobacteria Biosynthetic Diversity.</title>
        <authorList>
            <person name="Kalkreuter E."/>
            <person name="Kautsar S.A."/>
            <person name="Yang D."/>
            <person name="Bader C.D."/>
            <person name="Teijaro C.N."/>
            <person name="Fluegel L."/>
            <person name="Davis C.M."/>
            <person name="Simpson J.R."/>
            <person name="Lauterbach L."/>
            <person name="Steele A.D."/>
            <person name="Gui C."/>
            <person name="Meng S."/>
            <person name="Li G."/>
            <person name="Viehrig K."/>
            <person name="Ye F."/>
            <person name="Su P."/>
            <person name="Kiefer A.F."/>
            <person name="Nichols A."/>
            <person name="Cepeda A.J."/>
            <person name="Yan W."/>
            <person name="Fan B."/>
            <person name="Jiang Y."/>
            <person name="Adhikari A."/>
            <person name="Zheng C.-J."/>
            <person name="Schuster L."/>
            <person name="Cowan T.M."/>
            <person name="Smanski M.J."/>
            <person name="Chevrette M.G."/>
            <person name="De Carvalho L.P.S."/>
            <person name="Shen B."/>
        </authorList>
    </citation>
    <scope>NUCLEOTIDE SEQUENCE [LARGE SCALE GENOMIC DNA]</scope>
    <source>
        <strain evidence="7 8">NPDC019275</strain>
    </source>
</reference>
<feature type="transmembrane region" description="Helical" evidence="6">
    <location>
        <begin position="305"/>
        <end position="327"/>
    </location>
</feature>
<comment type="subcellular location">
    <subcellularLocation>
        <location evidence="1">Membrane</location>
        <topology evidence="1">Multi-pass membrane protein</topology>
    </subcellularLocation>
</comment>
<feature type="transmembrane region" description="Helical" evidence="6">
    <location>
        <begin position="250"/>
        <end position="271"/>
    </location>
</feature>
<feature type="transmembrane region" description="Helical" evidence="6">
    <location>
        <begin position="99"/>
        <end position="127"/>
    </location>
</feature>
<dbReference type="PIRSF" id="PIRSF006060">
    <property type="entry name" value="AA_transporter"/>
    <property type="match status" value="1"/>
</dbReference>
<evidence type="ECO:0000256" key="3">
    <source>
        <dbReference type="ARBA" id="ARBA00022692"/>
    </source>
</evidence>
<feature type="transmembrane region" description="Helical" evidence="6">
    <location>
        <begin position="169"/>
        <end position="190"/>
    </location>
</feature>
<dbReference type="EMBL" id="JBIRYO010000002">
    <property type="protein sequence ID" value="MFI2472363.1"/>
    <property type="molecule type" value="Genomic_DNA"/>
</dbReference>
<feature type="transmembrane region" description="Helical" evidence="6">
    <location>
        <begin position="375"/>
        <end position="401"/>
    </location>
</feature>
<feature type="transmembrane region" description="Helical" evidence="6">
    <location>
        <begin position="139"/>
        <end position="157"/>
    </location>
</feature>
<dbReference type="Gene3D" id="1.20.1740.10">
    <property type="entry name" value="Amino acid/polyamine transporter I"/>
    <property type="match status" value="1"/>
</dbReference>
<keyword evidence="5 6" id="KW-0472">Membrane</keyword>
<evidence type="ECO:0000313" key="7">
    <source>
        <dbReference type="EMBL" id="MFI2472363.1"/>
    </source>
</evidence>
<name>A0ABW7WU58_9NOCA</name>
<keyword evidence="2" id="KW-0813">Transport</keyword>
<comment type="caution">
    <text evidence="7">The sequence shown here is derived from an EMBL/GenBank/DDBJ whole genome shotgun (WGS) entry which is preliminary data.</text>
</comment>
<keyword evidence="3 6" id="KW-0812">Transmembrane</keyword>
<evidence type="ECO:0000256" key="6">
    <source>
        <dbReference type="SAM" id="Phobius"/>
    </source>
</evidence>
<dbReference type="PANTHER" id="PTHR45649">
    <property type="entry name" value="AMINO-ACID PERMEASE BAT1"/>
    <property type="match status" value="1"/>
</dbReference>
<evidence type="ECO:0000256" key="4">
    <source>
        <dbReference type="ARBA" id="ARBA00022989"/>
    </source>
</evidence>
<feature type="transmembrane region" description="Helical" evidence="6">
    <location>
        <begin position="55"/>
        <end position="79"/>
    </location>
</feature>
<feature type="transmembrane region" description="Helical" evidence="6">
    <location>
        <begin position="25"/>
        <end position="49"/>
    </location>
</feature>
<feature type="transmembrane region" description="Helical" evidence="6">
    <location>
        <begin position="210"/>
        <end position="229"/>
    </location>
</feature>
<keyword evidence="4 6" id="KW-1133">Transmembrane helix</keyword>
<feature type="transmembrane region" description="Helical" evidence="6">
    <location>
        <begin position="447"/>
        <end position="465"/>
    </location>
</feature>
<evidence type="ECO:0000256" key="2">
    <source>
        <dbReference type="ARBA" id="ARBA00022448"/>
    </source>
</evidence>
<dbReference type="RefSeq" id="WP_397090891.1">
    <property type="nucleotide sequence ID" value="NZ_JBIRYO010000002.1"/>
</dbReference>
<sequence>MTADEDRILEQLGYSQQLDRSVTPFASFCVGFAVISATTAVYAGFGFGLSTAGPAFVWTVPVVVVVFALWAVIAADLAVKLPLAGYAYQWTSRLVHPGLGWFTGYLGLIGFISGFTGVAYTFSVYFAGLIGWNATTPELVGTTAIVLLVCVLINVYGIRLATAINNLGVLLEIFLTVGITSFVLIFVVLVNRDGQPLSYLLTSGETATSPYVFAWMVASLGAMFGLLGVEAPADIAEETKSARRVIPRTMFLALATAAAIEFFMYVTFLLATGDPAAVAGSATPIEEIIAAQISPHFADFVVATALTNILVCVLANMLVATRLLYAMSRDNMTPFARVFDTVSAKHRVPAAAVWGTAGVSAFFLITALFSEQAFAYILGMATIGYFGVYILTTAGMLYADARGTFPPAEPGLFDLGRFRRPVHVAGLVGFAIVMAALVLLPDFRPNLAPLLVLLALGFAWWLFALRQRIAAGTAGPRGNELARRREPARPE</sequence>